<keyword evidence="3" id="KW-1185">Reference proteome</keyword>
<accession>A0A3P1C8Q3</accession>
<evidence type="ECO:0000313" key="2">
    <source>
        <dbReference type="EMBL" id="RRB09658.1"/>
    </source>
</evidence>
<feature type="non-terminal residue" evidence="2">
    <location>
        <position position="1"/>
    </location>
</feature>
<protein>
    <submittedName>
        <fullName evidence="2">T9SS C-terminal target domain-containing protein</fullName>
    </submittedName>
</protein>
<dbReference type="Proteomes" id="UP000274271">
    <property type="component" value="Unassembled WGS sequence"/>
</dbReference>
<dbReference type="EMBL" id="RQJP01000012">
    <property type="protein sequence ID" value="RRB09658.1"/>
    <property type="molecule type" value="Genomic_DNA"/>
</dbReference>
<organism evidence="2 3">
    <name type="scientific">Larkinella knui</name>
    <dbReference type="NCBI Taxonomy" id="2025310"/>
    <lineage>
        <taxon>Bacteria</taxon>
        <taxon>Pseudomonadati</taxon>
        <taxon>Bacteroidota</taxon>
        <taxon>Cytophagia</taxon>
        <taxon>Cytophagales</taxon>
        <taxon>Spirosomataceae</taxon>
        <taxon>Larkinella</taxon>
    </lineage>
</organism>
<proteinExistence type="predicted"/>
<sequence>ATYYQDEQIPALLGSIFENNRAVNCAAGLYLNSGSYNTLVCQLQLENTGRALQDDRLERVNHASVATSLCFFNGDEQLEVPMKIYPNPVFNELHIQLATAGARFKVYSIAGLLLINTLTTTNEAHLDVQRLPVGTYLLQVQPDQGETVNQVFIKF</sequence>
<name>A0A3P1C8Q3_9BACT</name>
<dbReference type="Pfam" id="PF18962">
    <property type="entry name" value="Por_Secre_tail"/>
    <property type="match status" value="1"/>
</dbReference>
<dbReference type="InterPro" id="IPR026444">
    <property type="entry name" value="Secre_tail"/>
</dbReference>
<dbReference type="NCBIfam" id="TIGR04183">
    <property type="entry name" value="Por_Secre_tail"/>
    <property type="match status" value="1"/>
</dbReference>
<evidence type="ECO:0000259" key="1">
    <source>
        <dbReference type="Pfam" id="PF18962"/>
    </source>
</evidence>
<gene>
    <name evidence="2" type="ORF">EHT87_31125</name>
</gene>
<dbReference type="AlphaFoldDB" id="A0A3P1C8Q3"/>
<reference evidence="2 3" key="1">
    <citation type="submission" date="2018-11" db="EMBL/GenBank/DDBJ databases">
        <authorList>
            <person name="Zhou Z."/>
            <person name="Wang G."/>
        </authorList>
    </citation>
    <scope>NUCLEOTIDE SEQUENCE [LARGE SCALE GENOMIC DNA]</scope>
    <source>
        <strain evidence="2 3">KCTC42998</strain>
    </source>
</reference>
<dbReference type="RefSeq" id="WP_148096047.1">
    <property type="nucleotide sequence ID" value="NZ_RQJP01000012.1"/>
</dbReference>
<feature type="domain" description="Secretion system C-terminal sorting" evidence="1">
    <location>
        <begin position="84"/>
        <end position="153"/>
    </location>
</feature>
<evidence type="ECO:0000313" key="3">
    <source>
        <dbReference type="Proteomes" id="UP000274271"/>
    </source>
</evidence>
<comment type="caution">
    <text evidence="2">The sequence shown here is derived from an EMBL/GenBank/DDBJ whole genome shotgun (WGS) entry which is preliminary data.</text>
</comment>
<dbReference type="OrthoDB" id="8428774at2"/>